<reference evidence="1 2" key="1">
    <citation type="submission" date="2020-02" db="EMBL/GenBank/DDBJ databases">
        <title>Complete genome sequences of six Lactobacillus iners strains isolated from the human vagina.</title>
        <authorList>
            <person name="France M.T."/>
            <person name="Rutt L."/>
            <person name="Narina S."/>
            <person name="Arbaugh S."/>
            <person name="Humphrys M.S."/>
            <person name="Ma B."/>
            <person name="Hayward M.R."/>
            <person name="Relman D."/>
            <person name="Kwon D.S."/>
            <person name="Ravel J."/>
        </authorList>
    </citation>
    <scope>NUCLEOTIDE SEQUENCE [LARGE SCALE GENOMIC DNA]</scope>
    <source>
        <strain evidence="1 2">C0210C1</strain>
    </source>
</reference>
<evidence type="ECO:0000313" key="1">
    <source>
        <dbReference type="EMBL" id="QIH24211.1"/>
    </source>
</evidence>
<accession>A0A6G7BB42</accession>
<dbReference type="AlphaFoldDB" id="A0A6G7BB42"/>
<sequence>MFNIRNIAIPIKVTENQYLKSSLKDTVHFGKLMYYTKIEGEGIGDDSEDRIFGKSKKDVTTITIKDPKNGQEWIISSKDLTQDPKIEFKLNDEIKEKIGVACFSLITFEDFELYSTSDNQKHFRLKAKALDDIKKYIQEKEKFTGNKCSLIVYNPSNFLNSIRNSGYEANKIKYYDPYNLSRFFENKDGDEPYYYFKPESFKYQREYRIVKINKKDFPENGENVTVDGISKDATIISENQMNSIEIMINVNN</sequence>
<name>A0A6G7BB42_9LACO</name>
<organism evidence="1 2">
    <name type="scientific">Lactobacillus iners</name>
    <dbReference type="NCBI Taxonomy" id="147802"/>
    <lineage>
        <taxon>Bacteria</taxon>
        <taxon>Bacillati</taxon>
        <taxon>Bacillota</taxon>
        <taxon>Bacilli</taxon>
        <taxon>Lactobacillales</taxon>
        <taxon>Lactobacillaceae</taxon>
        <taxon>Lactobacillus</taxon>
    </lineage>
</organism>
<dbReference type="Proteomes" id="UP000501676">
    <property type="component" value="Chromosome"/>
</dbReference>
<proteinExistence type="predicted"/>
<gene>
    <name evidence="1" type="ORF">G6Z83_05960</name>
</gene>
<protein>
    <submittedName>
        <fullName evidence="1">Uncharacterized protein</fullName>
    </submittedName>
</protein>
<evidence type="ECO:0000313" key="2">
    <source>
        <dbReference type="Proteomes" id="UP000501676"/>
    </source>
</evidence>
<dbReference type="EMBL" id="CP049228">
    <property type="protein sequence ID" value="QIH24211.1"/>
    <property type="molecule type" value="Genomic_DNA"/>
</dbReference>
<dbReference type="RefSeq" id="WP_102215345.1">
    <property type="nucleotide sequence ID" value="NZ_CP049228.1"/>
</dbReference>